<evidence type="ECO:0000313" key="1">
    <source>
        <dbReference type="EMBL" id="TMS19009.1"/>
    </source>
</evidence>
<dbReference type="EMBL" id="CM011678">
    <property type="protein sequence ID" value="TMS19009.1"/>
    <property type="molecule type" value="Genomic_DNA"/>
</dbReference>
<proteinExistence type="predicted"/>
<evidence type="ECO:0000313" key="2">
    <source>
        <dbReference type="Proteomes" id="UP000793456"/>
    </source>
</evidence>
<reference evidence="1" key="1">
    <citation type="submission" date="2018-11" db="EMBL/GenBank/DDBJ databases">
        <title>The sequence and de novo assembly of Larimichthys crocea genome using PacBio and Hi-C technologies.</title>
        <authorList>
            <person name="Xu P."/>
            <person name="Chen B."/>
            <person name="Zhou Z."/>
            <person name="Ke Q."/>
            <person name="Wu Y."/>
            <person name="Bai H."/>
            <person name="Pu F."/>
        </authorList>
    </citation>
    <scope>NUCLEOTIDE SEQUENCE</scope>
    <source>
        <tissue evidence="1">Muscle</tissue>
    </source>
</reference>
<sequence>MEKMSIKQSAGGAAVCLVCDGSCSGFQPHSWRKACIACGCSTIDHAPGSDVEDDQRMGRLLTDSPCAHLTTKIKGGGGLRLYKRNRMIVTNPVVSRKDPTFNTTNVRLGSQPASTRHCFSMNYTLEITTSKMSLIPSQAMQYMELIPESQRPVSGTEGASERRRQLFSQLPVYDQDPMKCQSLTNYLHAAVCEAVQTGSAGSRRGGLTWRGQRSEGSSHSEEQQRRPRTAATATRRMLWSTRATAQPIAAQLLDPLMERMKPLRLNIGVLVVKARLLRRPQLFMLNAQVTIAPCGIPPASYAQSAATDWQTWSTSGPIRSCSAEDTTVRWSGHDALAVMRFTRHKLGLVVRYSHSGSYRFCYSTRGTPGGTTPSLLLLHGFSANKDMWLPVIKYLPRNQHLVCVDMPGHEGTSRTGAEDYSIEGQVARIHQFVQSIGLDKRPFHVIGTSMGGNVAGVYAARYAAYLSGATLICPAGLVYPKDSEFISRLKKLENSPQEESIPLIPTTLQELEDMLSLCLCNSLSFPRPVLRGLLANRLPNNGFYKEVFMEIAGEKSRHSLQENLHLITSPVQVIWGQEDQVVDVSGSTVLQAALPNCQVELLDNCGHSVVLERPRKAAQLIVDFLSVQTGNGENKKLS</sequence>
<protein>
    <submittedName>
        <fullName evidence="1">Uncharacterized protein</fullName>
    </submittedName>
</protein>
<dbReference type="Proteomes" id="UP000793456">
    <property type="component" value="Chromosome V"/>
</dbReference>
<keyword evidence="2" id="KW-1185">Reference proteome</keyword>
<accession>A0ACD3RJY2</accession>
<gene>
    <name evidence="1" type="ORF">E3U43_003330</name>
</gene>
<comment type="caution">
    <text evidence="1">The sequence shown here is derived from an EMBL/GenBank/DDBJ whole genome shotgun (WGS) entry which is preliminary data.</text>
</comment>
<name>A0ACD3RJY2_LARCR</name>
<organism evidence="1 2">
    <name type="scientific">Larimichthys crocea</name>
    <name type="common">Large yellow croaker</name>
    <name type="synonym">Pseudosciaena crocea</name>
    <dbReference type="NCBI Taxonomy" id="215358"/>
    <lineage>
        <taxon>Eukaryota</taxon>
        <taxon>Metazoa</taxon>
        <taxon>Chordata</taxon>
        <taxon>Craniata</taxon>
        <taxon>Vertebrata</taxon>
        <taxon>Euteleostomi</taxon>
        <taxon>Actinopterygii</taxon>
        <taxon>Neopterygii</taxon>
        <taxon>Teleostei</taxon>
        <taxon>Neoteleostei</taxon>
        <taxon>Acanthomorphata</taxon>
        <taxon>Eupercaria</taxon>
        <taxon>Sciaenidae</taxon>
        <taxon>Larimichthys</taxon>
    </lineage>
</organism>